<evidence type="ECO:0008006" key="3">
    <source>
        <dbReference type="Google" id="ProtNLM"/>
    </source>
</evidence>
<dbReference type="AlphaFoldDB" id="A0A1A2YTI4"/>
<name>A0A1A2YTI4_9MYCO</name>
<dbReference type="SUPFAM" id="SSF140453">
    <property type="entry name" value="EsxAB dimer-like"/>
    <property type="match status" value="1"/>
</dbReference>
<dbReference type="InterPro" id="IPR036689">
    <property type="entry name" value="ESAT-6-like_sf"/>
</dbReference>
<gene>
    <name evidence="1" type="ORF">A5707_09050</name>
</gene>
<comment type="caution">
    <text evidence="1">The sequence shown here is derived from an EMBL/GenBank/DDBJ whole genome shotgun (WGS) entry which is preliminary data.</text>
</comment>
<dbReference type="Pfam" id="PF06013">
    <property type="entry name" value="WXG100"/>
    <property type="match status" value="1"/>
</dbReference>
<sequence length="101" mass="10827">MGVFEPLEVDPVDLRISANHMSVHHNNLRAAHATADSDIEGAQVGWVGASVAALRAKLAEWQSTTEQLCGSIADHEQAFRVAGSQYRAVDGQSADNINDQT</sequence>
<evidence type="ECO:0000313" key="1">
    <source>
        <dbReference type="EMBL" id="OBI40557.1"/>
    </source>
</evidence>
<dbReference type="Proteomes" id="UP000093592">
    <property type="component" value="Unassembled WGS sequence"/>
</dbReference>
<proteinExistence type="predicted"/>
<evidence type="ECO:0000313" key="2">
    <source>
        <dbReference type="Proteomes" id="UP000093592"/>
    </source>
</evidence>
<dbReference type="InterPro" id="IPR010310">
    <property type="entry name" value="T7SS_ESAT-6-like"/>
</dbReference>
<dbReference type="EMBL" id="LZKJ01000197">
    <property type="protein sequence ID" value="OBI40557.1"/>
    <property type="molecule type" value="Genomic_DNA"/>
</dbReference>
<reference evidence="2" key="1">
    <citation type="submission" date="2016-06" db="EMBL/GenBank/DDBJ databases">
        <authorList>
            <person name="Sutton G."/>
            <person name="Brinkac L."/>
            <person name="Sanka R."/>
            <person name="Adams M."/>
            <person name="Lau E."/>
            <person name="Sam S."/>
            <person name="Sreng N."/>
            <person name="Him V."/>
            <person name="Kerleguer A."/>
            <person name="Cheng S."/>
        </authorList>
    </citation>
    <scope>NUCLEOTIDE SEQUENCE [LARGE SCALE GENOMIC DNA]</scope>
    <source>
        <strain evidence="2">E861</strain>
    </source>
</reference>
<dbReference type="Gene3D" id="1.10.287.1060">
    <property type="entry name" value="ESAT-6-like"/>
    <property type="match status" value="1"/>
</dbReference>
<protein>
    <recommendedName>
        <fullName evidence="3">WXG100 family type VII secretion target</fullName>
    </recommendedName>
</protein>
<accession>A0A1A2YTI4</accession>
<organism evidence="1 2">
    <name type="scientific">Mycobacterium kyorinense</name>
    <dbReference type="NCBI Taxonomy" id="487514"/>
    <lineage>
        <taxon>Bacteria</taxon>
        <taxon>Bacillati</taxon>
        <taxon>Actinomycetota</taxon>
        <taxon>Actinomycetes</taxon>
        <taxon>Mycobacteriales</taxon>
        <taxon>Mycobacteriaceae</taxon>
        <taxon>Mycobacterium</taxon>
    </lineage>
</organism>